<accession>A0AAE0BRS7</accession>
<keyword evidence="1" id="KW-0732">Signal</keyword>
<protein>
    <recommendedName>
        <fullName evidence="4">Secreted protein</fullName>
    </recommendedName>
</protein>
<evidence type="ECO:0000313" key="3">
    <source>
        <dbReference type="Proteomes" id="UP001190700"/>
    </source>
</evidence>
<dbReference type="AlphaFoldDB" id="A0AAE0BRS7"/>
<gene>
    <name evidence="2" type="ORF">CYMTET_48663</name>
</gene>
<evidence type="ECO:0008006" key="4">
    <source>
        <dbReference type="Google" id="ProtNLM"/>
    </source>
</evidence>
<feature type="signal peptide" evidence="1">
    <location>
        <begin position="1"/>
        <end position="28"/>
    </location>
</feature>
<proteinExistence type="predicted"/>
<dbReference type="Proteomes" id="UP001190700">
    <property type="component" value="Unassembled WGS sequence"/>
</dbReference>
<evidence type="ECO:0000313" key="2">
    <source>
        <dbReference type="EMBL" id="KAK3241588.1"/>
    </source>
</evidence>
<feature type="chain" id="PRO_5041985624" description="Secreted protein" evidence="1">
    <location>
        <begin position="29"/>
        <end position="66"/>
    </location>
</feature>
<keyword evidence="3" id="KW-1185">Reference proteome</keyword>
<name>A0AAE0BRS7_9CHLO</name>
<sequence length="66" mass="7057">MSMIHGALEMLMVKRSAVLMTVLLQVWGDDPSADGLPKTLTSSKLFSGPSAYNAQRMFSCHGIAAS</sequence>
<comment type="caution">
    <text evidence="2">The sequence shown here is derived from an EMBL/GenBank/DDBJ whole genome shotgun (WGS) entry which is preliminary data.</text>
</comment>
<organism evidence="2 3">
    <name type="scientific">Cymbomonas tetramitiformis</name>
    <dbReference type="NCBI Taxonomy" id="36881"/>
    <lineage>
        <taxon>Eukaryota</taxon>
        <taxon>Viridiplantae</taxon>
        <taxon>Chlorophyta</taxon>
        <taxon>Pyramimonadophyceae</taxon>
        <taxon>Pyramimonadales</taxon>
        <taxon>Pyramimonadaceae</taxon>
        <taxon>Cymbomonas</taxon>
    </lineage>
</organism>
<dbReference type="EMBL" id="LGRX02033365">
    <property type="protein sequence ID" value="KAK3241588.1"/>
    <property type="molecule type" value="Genomic_DNA"/>
</dbReference>
<reference evidence="2 3" key="1">
    <citation type="journal article" date="2015" name="Genome Biol. Evol.">
        <title>Comparative Genomics of a Bacterivorous Green Alga Reveals Evolutionary Causalities and Consequences of Phago-Mixotrophic Mode of Nutrition.</title>
        <authorList>
            <person name="Burns J.A."/>
            <person name="Paasch A."/>
            <person name="Narechania A."/>
            <person name="Kim E."/>
        </authorList>
    </citation>
    <scope>NUCLEOTIDE SEQUENCE [LARGE SCALE GENOMIC DNA]</scope>
    <source>
        <strain evidence="2 3">PLY_AMNH</strain>
    </source>
</reference>
<evidence type="ECO:0000256" key="1">
    <source>
        <dbReference type="SAM" id="SignalP"/>
    </source>
</evidence>